<keyword evidence="8 11" id="KW-0812">Transmembrane</keyword>
<dbReference type="InterPro" id="IPR035906">
    <property type="entry name" value="MetI-like_sf"/>
</dbReference>
<dbReference type="PANTHER" id="PTHR30183:SF3">
    <property type="entry name" value="MOLYBDENUM TRANSPORT SYSTEM PERMEASE PROTEIN MODB"/>
    <property type="match status" value="1"/>
</dbReference>
<evidence type="ECO:0000313" key="15">
    <source>
        <dbReference type="EMBL" id="AYO79953.1"/>
    </source>
</evidence>
<evidence type="ECO:0000313" key="20">
    <source>
        <dbReference type="Proteomes" id="UP000280708"/>
    </source>
</evidence>
<feature type="transmembrane region" description="Helical" evidence="11">
    <location>
        <begin position="20"/>
        <end position="40"/>
    </location>
</feature>
<evidence type="ECO:0000256" key="5">
    <source>
        <dbReference type="ARBA" id="ARBA00022475"/>
    </source>
</evidence>
<dbReference type="PANTHER" id="PTHR30183">
    <property type="entry name" value="MOLYBDENUM TRANSPORT SYSTEM PERMEASE PROTEIN MODB"/>
    <property type="match status" value="1"/>
</dbReference>
<keyword evidence="4 11" id="KW-0813">Transport</keyword>
<dbReference type="STRING" id="13690.AX777_06560"/>
<gene>
    <name evidence="16" type="primary">modB</name>
    <name evidence="14" type="ORF">BV87_24260</name>
    <name evidence="16" type="ORF">CP98_00233</name>
    <name evidence="15" type="ORF">EBF16_25655</name>
    <name evidence="17" type="ORF">GS397_00190</name>
</gene>
<dbReference type="eggNOG" id="COG4149">
    <property type="taxonomic scope" value="Bacteria"/>
</dbReference>
<reference evidence="14 19" key="2">
    <citation type="submission" date="2017-04" db="EMBL/GenBank/DDBJ databases">
        <title>Characterization, genome and methylation analysis of a phthalic acid esters degrading strain Sphingobium yanoikuyae SHJ.</title>
        <authorList>
            <person name="Feng L."/>
        </authorList>
    </citation>
    <scope>NUCLEOTIDE SEQUENCE [LARGE SCALE GENOMIC DNA]</scope>
    <source>
        <strain evidence="14 19">SHJ</strain>
    </source>
</reference>
<keyword evidence="10 11" id="KW-0472">Membrane</keyword>
<dbReference type="EMBL" id="CP033230">
    <property type="protein sequence ID" value="AYO79953.1"/>
    <property type="molecule type" value="Genomic_DNA"/>
</dbReference>
<reference evidence="17 21" key="4">
    <citation type="submission" date="2019-12" db="EMBL/GenBank/DDBJ databases">
        <title>Functional and genomic insights into the Sphingobium yanoikuyae YC-JY1, a bacterium efficiently degrading bisphenol A.</title>
        <authorList>
            <person name="Jia Y."/>
            <person name="Li X."/>
            <person name="Wang J."/>
            <person name="Eltoukhy A."/>
            <person name="Lamraoui I."/>
            <person name="Yan Y."/>
        </authorList>
    </citation>
    <scope>NUCLEOTIDE SEQUENCE [LARGE SCALE GENOMIC DNA]</scope>
    <source>
        <strain evidence="17 21">YC-JY1</strain>
    </source>
</reference>
<dbReference type="PATRIC" id="fig|13690.10.peg.239"/>
<evidence type="ECO:0000256" key="8">
    <source>
        <dbReference type="ARBA" id="ARBA00022692"/>
    </source>
</evidence>
<evidence type="ECO:0000313" key="18">
    <source>
        <dbReference type="Proteomes" id="UP000028534"/>
    </source>
</evidence>
<dbReference type="EMBL" id="CP020925">
    <property type="protein sequence ID" value="ATP21195.1"/>
    <property type="molecule type" value="Genomic_DNA"/>
</dbReference>
<evidence type="ECO:0000313" key="21">
    <source>
        <dbReference type="Proteomes" id="UP000464086"/>
    </source>
</evidence>
<evidence type="ECO:0000256" key="2">
    <source>
        <dbReference type="ARBA" id="ARBA00004429"/>
    </source>
</evidence>
<comment type="subcellular location">
    <subcellularLocation>
        <location evidence="2 12">Cell inner membrane</location>
        <topology evidence="2 12">Multi-pass membrane protein</topology>
    </subcellularLocation>
    <subcellularLocation>
        <location evidence="11">Cell membrane</location>
        <topology evidence="11">Multi-pass membrane protein</topology>
    </subcellularLocation>
</comment>
<evidence type="ECO:0000313" key="19">
    <source>
        <dbReference type="Proteomes" id="UP000037029"/>
    </source>
</evidence>
<dbReference type="EMBL" id="CP047218">
    <property type="protein sequence ID" value="QHD65640.1"/>
    <property type="molecule type" value="Genomic_DNA"/>
</dbReference>
<evidence type="ECO:0000313" key="17">
    <source>
        <dbReference type="EMBL" id="QHD65640.1"/>
    </source>
</evidence>
<keyword evidence="9 11" id="KW-1133">Transmembrane helix</keyword>
<proteinExistence type="inferred from homology"/>
<dbReference type="Proteomes" id="UP000037029">
    <property type="component" value="Chromosome"/>
</dbReference>
<reference evidence="16 18" key="1">
    <citation type="submission" date="2014-03" db="EMBL/GenBank/DDBJ databases">
        <title>Genome sequence of Sphingobium yanoikuyae B1.</title>
        <authorList>
            <person name="Gan H.M."/>
            <person name="Gan H.Y."/>
            <person name="Savka M.A."/>
        </authorList>
    </citation>
    <scope>NUCLEOTIDE SEQUENCE [LARGE SCALE GENOMIC DNA]</scope>
    <source>
        <strain evidence="16 18">B1</strain>
    </source>
</reference>
<dbReference type="Proteomes" id="UP000028534">
    <property type="component" value="Unassembled WGS sequence"/>
</dbReference>
<evidence type="ECO:0000256" key="3">
    <source>
        <dbReference type="ARBA" id="ARBA00007069"/>
    </source>
</evidence>
<feature type="transmembrane region" description="Helical" evidence="11">
    <location>
        <begin position="139"/>
        <end position="161"/>
    </location>
</feature>
<accession>A0A084EUB3</accession>
<dbReference type="RefSeq" id="WP_037506164.1">
    <property type="nucleotide sequence ID" value="NZ_CAIGKD010000001.1"/>
</dbReference>
<protein>
    <recommendedName>
        <fullName evidence="12">Molybdenum transport system permease</fullName>
    </recommendedName>
</protein>
<feature type="transmembrane region" description="Helical" evidence="11">
    <location>
        <begin position="200"/>
        <end position="218"/>
    </location>
</feature>
<dbReference type="AlphaFoldDB" id="A0A084EUB3"/>
<reference evidence="15 20" key="3">
    <citation type="submission" date="2018-10" db="EMBL/GenBank/DDBJ databases">
        <title>Characterization and genome analysis of a novel bacterium Sphingobium yanoikuyae SJTF8 capable of degrading PAHs.</title>
        <authorList>
            <person name="Yin C."/>
            <person name="Xiong W."/>
            <person name="Liang R."/>
        </authorList>
    </citation>
    <scope>NUCLEOTIDE SEQUENCE [LARGE SCALE GENOMIC DNA]</scope>
    <source>
        <strain evidence="15 20">SJTF8</strain>
    </source>
</reference>
<evidence type="ECO:0000256" key="9">
    <source>
        <dbReference type="ARBA" id="ARBA00022989"/>
    </source>
</evidence>
<evidence type="ECO:0000256" key="4">
    <source>
        <dbReference type="ARBA" id="ARBA00022448"/>
    </source>
</evidence>
<organism evidence="16 18">
    <name type="scientific">Sphingobium yanoikuyae</name>
    <name type="common">Sphingomonas yanoikuyae</name>
    <dbReference type="NCBI Taxonomy" id="13690"/>
    <lineage>
        <taxon>Bacteria</taxon>
        <taxon>Pseudomonadati</taxon>
        <taxon>Pseudomonadota</taxon>
        <taxon>Alphaproteobacteria</taxon>
        <taxon>Sphingomonadales</taxon>
        <taxon>Sphingomonadaceae</taxon>
        <taxon>Sphingobium</taxon>
    </lineage>
</organism>
<comment type="function">
    <text evidence="1 12">Part of the binding-protein-dependent transport system for molybdenum; probably responsible for the translocation of the substrate across the membrane.</text>
</comment>
<dbReference type="Pfam" id="PF00528">
    <property type="entry name" value="BPD_transp_1"/>
    <property type="match status" value="1"/>
</dbReference>
<dbReference type="FunFam" id="1.10.3720.10:FF:000018">
    <property type="entry name" value="Molybdenum transport system permease"/>
    <property type="match status" value="1"/>
</dbReference>
<dbReference type="CDD" id="cd06261">
    <property type="entry name" value="TM_PBP2"/>
    <property type="match status" value="1"/>
</dbReference>
<dbReference type="Gene3D" id="1.10.3720.10">
    <property type="entry name" value="MetI-like"/>
    <property type="match status" value="1"/>
</dbReference>
<dbReference type="InterPro" id="IPR011867">
    <property type="entry name" value="ModB_ABC"/>
</dbReference>
<feature type="transmembrane region" description="Helical" evidence="11">
    <location>
        <begin position="93"/>
        <end position="118"/>
    </location>
</feature>
<comment type="similarity">
    <text evidence="3 12">Belongs to the binding-protein-dependent transport system permease family. CysTW subfamily.</text>
</comment>
<dbReference type="Proteomes" id="UP000464086">
    <property type="component" value="Chromosome"/>
</dbReference>
<evidence type="ECO:0000313" key="16">
    <source>
        <dbReference type="EMBL" id="KEZ21555.1"/>
    </source>
</evidence>
<dbReference type="GO" id="GO:0015098">
    <property type="term" value="F:molybdate ion transmembrane transporter activity"/>
    <property type="evidence" value="ECO:0007669"/>
    <property type="project" value="UniProtKB-UniRule"/>
</dbReference>
<name>A0A084EUB3_SPHYA</name>
<dbReference type="NCBIfam" id="NF006939">
    <property type="entry name" value="PRK09421.1"/>
    <property type="match status" value="1"/>
</dbReference>
<evidence type="ECO:0000256" key="12">
    <source>
        <dbReference type="RuleBase" id="RU365097"/>
    </source>
</evidence>
<dbReference type="InterPro" id="IPR000515">
    <property type="entry name" value="MetI-like"/>
</dbReference>
<evidence type="ECO:0000256" key="7">
    <source>
        <dbReference type="ARBA" id="ARBA00022519"/>
    </source>
</evidence>
<evidence type="ECO:0000313" key="14">
    <source>
        <dbReference type="EMBL" id="ATP21195.1"/>
    </source>
</evidence>
<dbReference type="EMBL" id="JGVR01000001">
    <property type="protein sequence ID" value="KEZ21555.1"/>
    <property type="molecule type" value="Genomic_DNA"/>
</dbReference>
<feature type="transmembrane region" description="Helical" evidence="11">
    <location>
        <begin position="52"/>
        <end position="73"/>
    </location>
</feature>
<evidence type="ECO:0000256" key="6">
    <source>
        <dbReference type="ARBA" id="ARBA00022505"/>
    </source>
</evidence>
<sequence>MLLSSISAEEWAIIGLSLRVSLTAVFAMLPIAFALAWLLARYRFPGKLMLDALVHLPLVVPPVVTGWLLLLLFGRQGVFGYWLESWFGISLLFRWTGATLAAAIMAMPLMVRAIRLSIETIDRRLEAVAQTLGAGRIRVFCTISLPLAVPGILAGMILGFARSIGEFGATITFVSDIPGETRTLPIAIYSALQLPDSENAVLRLALISIALSLGALMASEWLARRMGRGDHVL</sequence>
<dbReference type="GO" id="GO:0005886">
    <property type="term" value="C:plasma membrane"/>
    <property type="evidence" value="ECO:0007669"/>
    <property type="project" value="UniProtKB-SubCell"/>
</dbReference>
<dbReference type="Proteomes" id="UP000280708">
    <property type="component" value="Chromosome"/>
</dbReference>
<evidence type="ECO:0000256" key="10">
    <source>
        <dbReference type="ARBA" id="ARBA00023136"/>
    </source>
</evidence>
<dbReference type="SUPFAM" id="SSF161098">
    <property type="entry name" value="MetI-like"/>
    <property type="match status" value="1"/>
</dbReference>
<keyword evidence="5" id="KW-1003">Cell membrane</keyword>
<feature type="domain" description="ABC transmembrane type-1" evidence="13">
    <location>
        <begin position="14"/>
        <end position="217"/>
    </location>
</feature>
<keyword evidence="6 12" id="KW-0500">Molybdenum</keyword>
<evidence type="ECO:0000256" key="11">
    <source>
        <dbReference type="RuleBase" id="RU363032"/>
    </source>
</evidence>
<dbReference type="PROSITE" id="PS50928">
    <property type="entry name" value="ABC_TM1"/>
    <property type="match status" value="1"/>
</dbReference>
<keyword evidence="7 12" id="KW-0997">Cell inner membrane</keyword>
<dbReference type="NCBIfam" id="TIGR02141">
    <property type="entry name" value="modB_ABC"/>
    <property type="match status" value="1"/>
</dbReference>
<evidence type="ECO:0000259" key="13">
    <source>
        <dbReference type="PROSITE" id="PS50928"/>
    </source>
</evidence>
<evidence type="ECO:0000256" key="1">
    <source>
        <dbReference type="ARBA" id="ARBA00002949"/>
    </source>
</evidence>